<evidence type="ECO:0000313" key="3">
    <source>
        <dbReference type="Proteomes" id="UP000283734"/>
    </source>
</evidence>
<feature type="coiled-coil region" evidence="1">
    <location>
        <begin position="195"/>
        <end position="229"/>
    </location>
</feature>
<organism evidence="2 3">
    <name type="scientific">Alcanivorax profundi</name>
    <dbReference type="NCBI Taxonomy" id="2338368"/>
    <lineage>
        <taxon>Bacteria</taxon>
        <taxon>Pseudomonadati</taxon>
        <taxon>Pseudomonadota</taxon>
        <taxon>Gammaproteobacteria</taxon>
        <taxon>Oceanospirillales</taxon>
        <taxon>Alcanivoracaceae</taxon>
        <taxon>Alcanivorax</taxon>
    </lineage>
</organism>
<dbReference type="EMBL" id="QYYA01000004">
    <property type="protein sequence ID" value="RJG16734.1"/>
    <property type="molecule type" value="Genomic_DNA"/>
</dbReference>
<accession>A0A418XVH6</accession>
<dbReference type="SUPFAM" id="SSF48452">
    <property type="entry name" value="TPR-like"/>
    <property type="match status" value="1"/>
</dbReference>
<sequence length="350" mass="39979">MDVLSRADSREAQFRQAIRDSTRLPTAEKLVLLNQLRLRLAAVQMKGGRMNQARETLREVDTASPAAPQASLLMAESYRLSGQPNAARDWFLRAAHHYPYRPVTLEGLISAAHDEQKQNPGVAAALYSEIDKQSRYALGQLDQLQHAGRVDPMDIIFPSRLDDAVRKTVLRRALRHPQHNLLEQTGQLRESVSAMLTLQQRHKTLNRELNALVQQLADYQQQRIALQQQWERGQQQATALTEQLIPNDFSNEQMAIRQTLTRLRNQLTRQQSRLAFIEQSQQTLPAITRKLEMQLQNLNDTARSQLQSSLAAVTQVLDETLAQYRTILIHMLAESQLQRSELLLLSQGRH</sequence>
<comment type="caution">
    <text evidence="2">The sequence shown here is derived from an EMBL/GenBank/DDBJ whole genome shotgun (WGS) entry which is preliminary data.</text>
</comment>
<evidence type="ECO:0008006" key="4">
    <source>
        <dbReference type="Google" id="ProtNLM"/>
    </source>
</evidence>
<keyword evidence="3" id="KW-1185">Reference proteome</keyword>
<dbReference type="RefSeq" id="WP_119918309.1">
    <property type="nucleotide sequence ID" value="NZ_QYYA01000004.1"/>
</dbReference>
<dbReference type="InterPro" id="IPR011990">
    <property type="entry name" value="TPR-like_helical_dom_sf"/>
</dbReference>
<gene>
    <name evidence="2" type="ORF">D4A39_12985</name>
</gene>
<name>A0A418XVH6_9GAMM</name>
<evidence type="ECO:0000256" key="1">
    <source>
        <dbReference type="SAM" id="Coils"/>
    </source>
</evidence>
<reference evidence="2 3" key="1">
    <citation type="submission" date="2018-09" db="EMBL/GenBank/DDBJ databases">
        <title>Alcanivorax profundi sp. nov., isolated from 1000 m-depth seawater of the Mariana Trench.</title>
        <authorList>
            <person name="Liu J."/>
        </authorList>
    </citation>
    <scope>NUCLEOTIDE SEQUENCE [LARGE SCALE GENOMIC DNA]</scope>
    <source>
        <strain evidence="2 3">MTEO17</strain>
    </source>
</reference>
<protein>
    <recommendedName>
        <fullName evidence="4">Tetratricopeptide repeat protein</fullName>
    </recommendedName>
</protein>
<proteinExistence type="predicted"/>
<keyword evidence="1" id="KW-0175">Coiled coil</keyword>
<dbReference type="AlphaFoldDB" id="A0A418XVH6"/>
<dbReference type="OrthoDB" id="6077846at2"/>
<dbReference type="Proteomes" id="UP000283734">
    <property type="component" value="Unassembled WGS sequence"/>
</dbReference>
<dbReference type="Gene3D" id="1.25.40.10">
    <property type="entry name" value="Tetratricopeptide repeat domain"/>
    <property type="match status" value="1"/>
</dbReference>
<evidence type="ECO:0000313" key="2">
    <source>
        <dbReference type="EMBL" id="RJG16734.1"/>
    </source>
</evidence>